<protein>
    <recommendedName>
        <fullName evidence="4">Glutamyl-tRNA reductase</fullName>
        <shortName evidence="4">GluTR</shortName>
        <ecNumber evidence="4">1.2.1.70</ecNumber>
    </recommendedName>
</protein>
<comment type="miscellaneous">
    <text evidence="4">During catalysis, the active site Cys acts as a nucleophile attacking the alpha-carbonyl group of tRNA-bound glutamate with the formation of a thioester intermediate between enzyme and glutamate, and the concomitant release of tRNA(Glu). The thioester intermediate is finally reduced by direct hydride transfer from NADPH, to form the product GSA.</text>
</comment>
<evidence type="ECO:0000256" key="1">
    <source>
        <dbReference type="ARBA" id="ARBA00022857"/>
    </source>
</evidence>
<evidence type="ECO:0000256" key="5">
    <source>
        <dbReference type="PIRSR" id="PIRSR000445-1"/>
    </source>
</evidence>
<sequence>MNLSMSGLDYGLAPIALRERLSFTRSQAGELSGEIRRSVPGVQGCVIISTCNRTEIYLSCQPGVSPEPGAVLCAAAGQDYAPFAQAFVTRRDEGAVRHLARVAAGLRSQIWGEDQIVTQVKTAIAAAREQGGADPVLETLFRTAVSASKAIKTRARLTALPASAASRAVEVLARETGGLAGRKALVIGNGEMGRLAASLLREAGCAVTVTLRSYHHGETVVPAGCAVAPYEARYAAMEGADILLSATTSPHYTVTARELAALSTPPELLVDLAIPRDIQPEAGDLPGVKLFNVDALGAALQRQAPPEVEEILERQIARFYQWADYRESLPLLERLKADITDRVLERPDLEELDRAEVAEYAVSRAVELLSGGLKDVLTAGQLARCEEKIRTRNGGRMA</sequence>
<dbReference type="SUPFAM" id="SSF69742">
    <property type="entry name" value="Glutamyl tRNA-reductase catalytic, N-terminal domain"/>
    <property type="match status" value="1"/>
</dbReference>
<dbReference type="EC" id="1.2.1.70" evidence="4"/>
<dbReference type="EMBL" id="DYUC01000021">
    <property type="protein sequence ID" value="HJG85910.1"/>
    <property type="molecule type" value="Genomic_DNA"/>
</dbReference>
<comment type="similarity">
    <text evidence="4">Belongs to the glutamyl-tRNA reductase family.</text>
</comment>
<evidence type="ECO:0000256" key="7">
    <source>
        <dbReference type="PIRSR" id="PIRSR000445-3"/>
    </source>
</evidence>
<feature type="domain" description="Quinate/shikimate 5-dehydrogenase/glutamyl-tRNA reductase" evidence="9">
    <location>
        <begin position="173"/>
        <end position="296"/>
    </location>
</feature>
<keyword evidence="3 4" id="KW-0627">Porphyrin biosynthesis</keyword>
<dbReference type="InterPro" id="IPR000343">
    <property type="entry name" value="4pyrrol_synth_GluRdtase"/>
</dbReference>
<dbReference type="GO" id="GO:0050661">
    <property type="term" value="F:NADP binding"/>
    <property type="evidence" value="ECO:0007669"/>
    <property type="project" value="InterPro"/>
</dbReference>
<feature type="binding site" evidence="4 6">
    <location>
        <begin position="113"/>
        <end position="115"/>
    </location>
    <ligand>
        <name>substrate</name>
    </ligand>
</feature>
<comment type="caution">
    <text evidence="11">The sequence shown here is derived from an EMBL/GenBank/DDBJ whole genome shotgun (WGS) entry which is preliminary data.</text>
</comment>
<dbReference type="AlphaFoldDB" id="A0A921SRI7"/>
<comment type="function">
    <text evidence="4">Catalyzes the NADPH-dependent reduction of glutamyl-tRNA(Glu) to glutamate 1-semialdehyde (GSA).</text>
</comment>
<evidence type="ECO:0000256" key="4">
    <source>
        <dbReference type="HAMAP-Rule" id="MF_00087"/>
    </source>
</evidence>
<dbReference type="PIRSF" id="PIRSF000445">
    <property type="entry name" value="4pyrrol_synth_GluRdtase"/>
    <property type="match status" value="1"/>
</dbReference>
<organism evidence="11 12">
    <name type="scientific">Pseudoflavonifractor capillosus</name>
    <dbReference type="NCBI Taxonomy" id="106588"/>
    <lineage>
        <taxon>Bacteria</taxon>
        <taxon>Bacillati</taxon>
        <taxon>Bacillota</taxon>
        <taxon>Clostridia</taxon>
        <taxon>Eubacteriales</taxon>
        <taxon>Oscillospiraceae</taxon>
        <taxon>Pseudoflavonifractor</taxon>
    </lineage>
</organism>
<dbReference type="HAMAP" id="MF_00087">
    <property type="entry name" value="Glu_tRNA_reductase"/>
    <property type="match status" value="1"/>
</dbReference>
<evidence type="ECO:0000256" key="3">
    <source>
        <dbReference type="ARBA" id="ARBA00023244"/>
    </source>
</evidence>
<evidence type="ECO:0000256" key="6">
    <source>
        <dbReference type="PIRSR" id="PIRSR000445-2"/>
    </source>
</evidence>
<feature type="binding site" evidence="4 6">
    <location>
        <begin position="50"/>
        <end position="53"/>
    </location>
    <ligand>
        <name>substrate</name>
    </ligand>
</feature>
<evidence type="ECO:0000256" key="8">
    <source>
        <dbReference type="PIRSR" id="PIRSR000445-4"/>
    </source>
</evidence>
<comment type="domain">
    <text evidence="4">Possesses an unusual extended V-shaped dimeric structure with each monomer consisting of three distinct domains arranged along a curved 'spinal' alpha-helix. The N-terminal catalytic domain specifically recognizes the glutamate moiety of the substrate. The second domain is the NADPH-binding domain, and the third C-terminal domain is responsible for dimerization.</text>
</comment>
<dbReference type="Pfam" id="PF01488">
    <property type="entry name" value="Shikimate_DH"/>
    <property type="match status" value="1"/>
</dbReference>
<feature type="domain" description="Glutamyl-tRNA reductase N-terminal" evidence="10">
    <location>
        <begin position="7"/>
        <end position="153"/>
    </location>
</feature>
<dbReference type="SUPFAM" id="SSF51735">
    <property type="entry name" value="NAD(P)-binding Rossmann-fold domains"/>
    <property type="match status" value="1"/>
</dbReference>
<evidence type="ECO:0000256" key="2">
    <source>
        <dbReference type="ARBA" id="ARBA00023002"/>
    </source>
</evidence>
<evidence type="ECO:0000313" key="12">
    <source>
        <dbReference type="Proteomes" id="UP000760668"/>
    </source>
</evidence>
<dbReference type="NCBIfam" id="TIGR01035">
    <property type="entry name" value="hemA"/>
    <property type="match status" value="1"/>
</dbReference>
<comment type="pathway">
    <text evidence="4">Porphyrin-containing compound metabolism; protoporphyrin-IX biosynthesis; 5-aminolevulinate from L-glutamyl-tRNA(Glu): step 1/2.</text>
</comment>
<reference evidence="11" key="2">
    <citation type="submission" date="2021-09" db="EMBL/GenBank/DDBJ databases">
        <authorList>
            <person name="Gilroy R."/>
        </authorList>
    </citation>
    <scope>NUCLEOTIDE SEQUENCE</scope>
    <source>
        <strain evidence="11">CHK179-5677</strain>
    </source>
</reference>
<feature type="site" description="Important for activity" evidence="4 8">
    <location>
        <position position="98"/>
    </location>
</feature>
<dbReference type="FunFam" id="3.30.460.30:FF:000001">
    <property type="entry name" value="Glutamyl-tRNA reductase"/>
    <property type="match status" value="1"/>
</dbReference>
<proteinExistence type="inferred from homology"/>
<evidence type="ECO:0000259" key="10">
    <source>
        <dbReference type="Pfam" id="PF05201"/>
    </source>
</evidence>
<accession>A0A921SRI7</accession>
<dbReference type="PANTHER" id="PTHR43013">
    <property type="entry name" value="GLUTAMYL-TRNA REDUCTASE"/>
    <property type="match status" value="1"/>
</dbReference>
<keyword evidence="1 4" id="KW-0521">NADP</keyword>
<dbReference type="PANTHER" id="PTHR43013:SF1">
    <property type="entry name" value="GLUTAMYL-TRNA REDUCTASE"/>
    <property type="match status" value="1"/>
</dbReference>
<dbReference type="RefSeq" id="WP_295368455.1">
    <property type="nucleotide sequence ID" value="NZ_DYUC01000021.1"/>
</dbReference>
<dbReference type="Gene3D" id="3.30.460.30">
    <property type="entry name" value="Glutamyl-tRNA reductase, N-terminal domain"/>
    <property type="match status" value="1"/>
</dbReference>
<comment type="subunit">
    <text evidence="4">Homodimer.</text>
</comment>
<dbReference type="Gene3D" id="3.40.50.720">
    <property type="entry name" value="NAD(P)-binding Rossmann-like Domain"/>
    <property type="match status" value="1"/>
</dbReference>
<dbReference type="InterPro" id="IPR006151">
    <property type="entry name" value="Shikm_DH/Glu-tRNA_Rdtase"/>
</dbReference>
<dbReference type="GO" id="GO:0008883">
    <property type="term" value="F:glutamyl-tRNA reductase activity"/>
    <property type="evidence" value="ECO:0007669"/>
    <property type="project" value="UniProtKB-UniRule"/>
</dbReference>
<gene>
    <name evidence="4 11" type="primary">hemA</name>
    <name evidence="11" type="ORF">K8V01_02600</name>
</gene>
<dbReference type="CDD" id="cd05213">
    <property type="entry name" value="NAD_bind_Glutamyl_tRNA_reduct"/>
    <property type="match status" value="1"/>
</dbReference>
<evidence type="ECO:0000313" key="11">
    <source>
        <dbReference type="EMBL" id="HJG85910.1"/>
    </source>
</evidence>
<comment type="catalytic activity">
    <reaction evidence="4">
        <text>(S)-4-amino-5-oxopentanoate + tRNA(Glu) + NADP(+) = L-glutamyl-tRNA(Glu) + NADPH + H(+)</text>
        <dbReference type="Rhea" id="RHEA:12344"/>
        <dbReference type="Rhea" id="RHEA-COMP:9663"/>
        <dbReference type="Rhea" id="RHEA-COMP:9680"/>
        <dbReference type="ChEBI" id="CHEBI:15378"/>
        <dbReference type="ChEBI" id="CHEBI:57501"/>
        <dbReference type="ChEBI" id="CHEBI:57783"/>
        <dbReference type="ChEBI" id="CHEBI:58349"/>
        <dbReference type="ChEBI" id="CHEBI:78442"/>
        <dbReference type="ChEBI" id="CHEBI:78520"/>
        <dbReference type="EC" id="1.2.1.70"/>
    </reaction>
</comment>
<reference evidence="11" key="1">
    <citation type="journal article" date="2021" name="PeerJ">
        <title>Extensive microbial diversity within the chicken gut microbiome revealed by metagenomics and culture.</title>
        <authorList>
            <person name="Gilroy R."/>
            <person name="Ravi A."/>
            <person name="Getino M."/>
            <person name="Pursley I."/>
            <person name="Horton D.L."/>
            <person name="Alikhan N.F."/>
            <person name="Baker D."/>
            <person name="Gharbi K."/>
            <person name="Hall N."/>
            <person name="Watson M."/>
            <person name="Adriaenssens E.M."/>
            <person name="Foster-Nyarko E."/>
            <person name="Jarju S."/>
            <person name="Secka A."/>
            <person name="Antonio M."/>
            <person name="Oren A."/>
            <person name="Chaudhuri R.R."/>
            <person name="La Ragione R."/>
            <person name="Hildebrand F."/>
            <person name="Pallen M.J."/>
        </authorList>
    </citation>
    <scope>NUCLEOTIDE SEQUENCE</scope>
    <source>
        <strain evidence="11">CHK179-5677</strain>
    </source>
</reference>
<dbReference type="InterPro" id="IPR036343">
    <property type="entry name" value="GluRdtase_N_sf"/>
</dbReference>
<name>A0A921SRI7_9FIRM</name>
<dbReference type="InterPro" id="IPR036291">
    <property type="entry name" value="NAD(P)-bd_dom_sf"/>
</dbReference>
<feature type="binding site" evidence="4 6">
    <location>
        <position position="108"/>
    </location>
    <ligand>
        <name>substrate</name>
    </ligand>
</feature>
<dbReference type="InterPro" id="IPR015895">
    <property type="entry name" value="4pyrrol_synth_GluRdtase_N"/>
</dbReference>
<feature type="active site" description="Nucleophile" evidence="4 5">
    <location>
        <position position="51"/>
    </location>
</feature>
<feature type="binding site" evidence="4 6">
    <location>
        <position position="119"/>
    </location>
    <ligand>
        <name>substrate</name>
    </ligand>
</feature>
<keyword evidence="2 4" id="KW-0560">Oxidoreductase</keyword>
<dbReference type="GO" id="GO:0019353">
    <property type="term" value="P:protoporphyrinogen IX biosynthetic process from glutamate"/>
    <property type="evidence" value="ECO:0007669"/>
    <property type="project" value="TreeGrafter"/>
</dbReference>
<evidence type="ECO:0000259" key="9">
    <source>
        <dbReference type="Pfam" id="PF01488"/>
    </source>
</evidence>
<feature type="binding site" evidence="4 7">
    <location>
        <begin position="188"/>
        <end position="193"/>
    </location>
    <ligand>
        <name>NADP(+)</name>
        <dbReference type="ChEBI" id="CHEBI:58349"/>
    </ligand>
</feature>
<dbReference type="Pfam" id="PF05201">
    <property type="entry name" value="GlutR_N"/>
    <property type="match status" value="1"/>
</dbReference>
<dbReference type="Proteomes" id="UP000760668">
    <property type="component" value="Unassembled WGS sequence"/>
</dbReference>